<evidence type="ECO:0000256" key="1">
    <source>
        <dbReference type="SAM" id="Coils"/>
    </source>
</evidence>
<sequence>MGPKKSSDNDDNDDIEIVEDKNGLLDLLRKMDNRMEAMEKNLNRVLNVVQEQKKQIEKLEKEVKKEQEDNKKMRDEFEESRERISELEQRQRFNNIIINGVKQEKNEDVYKIIESLGSKLGIVNCMQDVHKAHRVNTLAKNKIKPIVVRLSNTSVRDRWTAAYRSKQLYKERLYINEHLTKTNQDLLYKAKKLKEVNGYKFVWIRDCKVMIRKSETSRIYVIRTMKDLETYMTITPPLLSDNAEEYLSATSTFSY</sequence>
<dbReference type="InterPro" id="IPR057251">
    <property type="entry name" value="FP_C"/>
</dbReference>
<dbReference type="Pfam" id="PF25298">
    <property type="entry name" value="Baculo_FP_2nd"/>
    <property type="match status" value="1"/>
</dbReference>
<dbReference type="EMBL" id="HBUF01447241">
    <property type="protein sequence ID" value="CAG6743398.1"/>
    <property type="molecule type" value="Transcribed_RNA"/>
</dbReference>
<dbReference type="Gene3D" id="3.40.50.11230">
    <property type="match status" value="1"/>
</dbReference>
<evidence type="ECO:0000313" key="3">
    <source>
        <dbReference type="EMBL" id="CAG6743399.1"/>
    </source>
</evidence>
<accession>A0A8D9E8L9</accession>
<protein>
    <recommendedName>
        <fullName evidence="2">FP protein C-terminal domain-containing protein</fullName>
    </recommendedName>
</protein>
<name>A0A8D9E8L9_9HEMI</name>
<keyword evidence="1" id="KW-0175">Coiled coil</keyword>
<organism evidence="3">
    <name type="scientific">Cacopsylla melanoneura</name>
    <dbReference type="NCBI Taxonomy" id="428564"/>
    <lineage>
        <taxon>Eukaryota</taxon>
        <taxon>Metazoa</taxon>
        <taxon>Ecdysozoa</taxon>
        <taxon>Arthropoda</taxon>
        <taxon>Hexapoda</taxon>
        <taxon>Insecta</taxon>
        <taxon>Pterygota</taxon>
        <taxon>Neoptera</taxon>
        <taxon>Paraneoptera</taxon>
        <taxon>Hemiptera</taxon>
        <taxon>Sternorrhyncha</taxon>
        <taxon>Psylloidea</taxon>
        <taxon>Psyllidae</taxon>
        <taxon>Psyllinae</taxon>
        <taxon>Cacopsylla</taxon>
    </lineage>
</organism>
<feature type="coiled-coil region" evidence="1">
    <location>
        <begin position="21"/>
        <end position="90"/>
    </location>
</feature>
<evidence type="ECO:0000259" key="2">
    <source>
        <dbReference type="Pfam" id="PF25298"/>
    </source>
</evidence>
<dbReference type="AlphaFoldDB" id="A0A8D9E8L9"/>
<proteinExistence type="predicted"/>
<feature type="domain" description="FP protein C-terminal" evidence="2">
    <location>
        <begin position="180"/>
        <end position="230"/>
    </location>
</feature>
<reference evidence="3" key="1">
    <citation type="submission" date="2021-05" db="EMBL/GenBank/DDBJ databases">
        <authorList>
            <person name="Alioto T."/>
            <person name="Alioto T."/>
            <person name="Gomez Garrido J."/>
        </authorList>
    </citation>
    <scope>NUCLEOTIDE SEQUENCE</scope>
</reference>
<dbReference type="EMBL" id="HBUF01447242">
    <property type="protein sequence ID" value="CAG6743399.1"/>
    <property type="molecule type" value="Transcribed_RNA"/>
</dbReference>